<dbReference type="PROSITE" id="PS50920">
    <property type="entry name" value="SOLCAR"/>
    <property type="match status" value="3"/>
</dbReference>
<dbReference type="PANTHER" id="PTHR45624:SF57">
    <property type="entry name" value="MITOCHONDRIAL SUBSTRATE CARRIER FAMILY PROTEIN L"/>
    <property type="match status" value="1"/>
</dbReference>
<dbReference type="PANTHER" id="PTHR45624">
    <property type="entry name" value="MITOCHONDRIAL BASIC AMINO ACIDS TRANSPORTER-RELATED"/>
    <property type="match status" value="1"/>
</dbReference>
<evidence type="ECO:0000256" key="5">
    <source>
        <dbReference type="ARBA" id="ARBA00022737"/>
    </source>
</evidence>
<feature type="region of interest" description="Disordered" evidence="11">
    <location>
        <begin position="1"/>
        <end position="26"/>
    </location>
</feature>
<keyword evidence="4 9" id="KW-0812">Transmembrane</keyword>
<dbReference type="GO" id="GO:0031966">
    <property type="term" value="C:mitochondrial membrane"/>
    <property type="evidence" value="ECO:0007669"/>
    <property type="project" value="UniProtKB-SubCell"/>
</dbReference>
<proteinExistence type="inferred from homology"/>
<dbReference type="RefSeq" id="XP_021877249.1">
    <property type="nucleotide sequence ID" value="XM_022025507.1"/>
</dbReference>
<evidence type="ECO:0000256" key="10">
    <source>
        <dbReference type="RuleBase" id="RU000488"/>
    </source>
</evidence>
<organism evidence="13 14">
    <name type="scientific">Lobosporangium transversale</name>
    <dbReference type="NCBI Taxonomy" id="64571"/>
    <lineage>
        <taxon>Eukaryota</taxon>
        <taxon>Fungi</taxon>
        <taxon>Fungi incertae sedis</taxon>
        <taxon>Mucoromycota</taxon>
        <taxon>Mortierellomycotina</taxon>
        <taxon>Mortierellomycetes</taxon>
        <taxon>Mortierellales</taxon>
        <taxon>Mortierellaceae</taxon>
        <taxon>Lobosporangium</taxon>
    </lineage>
</organism>
<dbReference type="GeneID" id="33567351"/>
<dbReference type="EMBL" id="MCFF01000048">
    <property type="protein sequence ID" value="ORZ05868.1"/>
    <property type="molecule type" value="Genomic_DNA"/>
</dbReference>
<evidence type="ECO:0000256" key="7">
    <source>
        <dbReference type="ARBA" id="ARBA00023128"/>
    </source>
</evidence>
<evidence type="ECO:0000256" key="9">
    <source>
        <dbReference type="PROSITE-ProRule" id="PRU00282"/>
    </source>
</evidence>
<dbReference type="SUPFAM" id="SSF103506">
    <property type="entry name" value="Mitochondrial carrier"/>
    <property type="match status" value="1"/>
</dbReference>
<dbReference type="GO" id="GO:0000064">
    <property type="term" value="F:L-ornithine transmembrane transporter activity"/>
    <property type="evidence" value="ECO:0007669"/>
    <property type="project" value="TreeGrafter"/>
</dbReference>
<keyword evidence="8 9" id="KW-0472">Membrane</keyword>
<evidence type="ECO:0000256" key="8">
    <source>
        <dbReference type="ARBA" id="ARBA00023136"/>
    </source>
</evidence>
<dbReference type="Pfam" id="PF00153">
    <property type="entry name" value="Mito_carr"/>
    <property type="match status" value="3"/>
</dbReference>
<evidence type="ECO:0000256" key="12">
    <source>
        <dbReference type="SAM" id="Phobius"/>
    </source>
</evidence>
<evidence type="ECO:0000313" key="13">
    <source>
        <dbReference type="EMBL" id="ORZ05868.1"/>
    </source>
</evidence>
<dbReference type="Gene3D" id="1.50.40.10">
    <property type="entry name" value="Mitochondrial carrier domain"/>
    <property type="match status" value="1"/>
</dbReference>
<comment type="similarity">
    <text evidence="2 10">Belongs to the mitochondrial carrier (TC 2.A.29) family.</text>
</comment>
<keyword evidence="6 12" id="KW-1133">Transmembrane helix</keyword>
<feature type="transmembrane region" description="Helical" evidence="12">
    <location>
        <begin position="110"/>
        <end position="130"/>
    </location>
</feature>
<evidence type="ECO:0000313" key="14">
    <source>
        <dbReference type="Proteomes" id="UP000193648"/>
    </source>
</evidence>
<evidence type="ECO:0000256" key="1">
    <source>
        <dbReference type="ARBA" id="ARBA00004225"/>
    </source>
</evidence>
<dbReference type="InterPro" id="IPR050567">
    <property type="entry name" value="Mitochondrial_Carrier"/>
</dbReference>
<dbReference type="STRING" id="64571.A0A1Y2GAS2"/>
<dbReference type="InterPro" id="IPR018108">
    <property type="entry name" value="MCP_transmembrane"/>
</dbReference>
<comment type="caution">
    <text evidence="13">The sequence shown here is derived from an EMBL/GenBank/DDBJ whole genome shotgun (WGS) entry which is preliminary data.</text>
</comment>
<comment type="subcellular location">
    <subcellularLocation>
        <location evidence="1">Mitochondrion membrane</location>
        <topology evidence="1">Multi-pass membrane protein</topology>
    </subcellularLocation>
</comment>
<feature type="transmembrane region" description="Helical" evidence="12">
    <location>
        <begin position="142"/>
        <end position="161"/>
    </location>
</feature>
<dbReference type="InterPro" id="IPR023395">
    <property type="entry name" value="MCP_dom_sf"/>
</dbReference>
<keyword evidence="7" id="KW-0496">Mitochondrion</keyword>
<accession>A0A1Y2GAS2</accession>
<keyword evidence="5" id="KW-0677">Repeat</keyword>
<evidence type="ECO:0000256" key="4">
    <source>
        <dbReference type="ARBA" id="ARBA00022692"/>
    </source>
</evidence>
<feature type="repeat" description="Solcar" evidence="9">
    <location>
        <begin position="45"/>
        <end position="130"/>
    </location>
</feature>
<feature type="compositionally biased region" description="Low complexity" evidence="11">
    <location>
        <begin position="15"/>
        <end position="26"/>
    </location>
</feature>
<feature type="repeat" description="Solcar" evidence="9">
    <location>
        <begin position="235"/>
        <end position="323"/>
    </location>
</feature>
<dbReference type="InParanoid" id="A0A1Y2GAS2"/>
<evidence type="ECO:0000256" key="2">
    <source>
        <dbReference type="ARBA" id="ARBA00006375"/>
    </source>
</evidence>
<keyword evidence="3 10" id="KW-0813">Transport</keyword>
<evidence type="ECO:0000256" key="6">
    <source>
        <dbReference type="ARBA" id="ARBA00022989"/>
    </source>
</evidence>
<evidence type="ECO:0000256" key="11">
    <source>
        <dbReference type="SAM" id="MobiDB-lite"/>
    </source>
</evidence>
<gene>
    <name evidence="13" type="ORF">BCR41DRAFT_361355</name>
</gene>
<dbReference type="OrthoDB" id="193856at2759"/>
<protein>
    <submittedName>
        <fullName evidence="13">Mitochondrial carrier domain-containing protein</fullName>
    </submittedName>
</protein>
<evidence type="ECO:0000256" key="3">
    <source>
        <dbReference type="ARBA" id="ARBA00022448"/>
    </source>
</evidence>
<feature type="compositionally biased region" description="Polar residues" evidence="11">
    <location>
        <begin position="1"/>
        <end position="14"/>
    </location>
</feature>
<name>A0A1Y2GAS2_9FUNG</name>
<sequence length="329" mass="36428">MSAQTAPTSASLTITAVPGSSPPVSVTKTSVTQPRVIVGEDKRNQKKSHGFIAGVFSGITKLIVGHPFDTIKVRMQTSGANQFQGPLQCLTETIKKEGPRALYKGATPPLIGWAFMDSLMLGSLSYYKLMLQGGDPNVKLTPFYNGLAGIGAGVTVSFLAAPIEHVKARLQVQYDAKTKLYNGPIDCARQLIKNNGVTGLWKGLVATLWFRSWFFMWWSSYEIFAAEFRKRTNMSEAAINFWAGGLGANTFWVFAFPCDVVKNKIMTQPDVKNPPFPTIVSCFKHVYKTEGLRGFYRGFVPCLLRAFPTNACALTSFELIMRWLRKIDE</sequence>
<dbReference type="AlphaFoldDB" id="A0A1Y2GAS2"/>
<reference evidence="13 14" key="1">
    <citation type="submission" date="2016-07" db="EMBL/GenBank/DDBJ databases">
        <title>Pervasive Adenine N6-methylation of Active Genes in Fungi.</title>
        <authorList>
            <consortium name="DOE Joint Genome Institute"/>
            <person name="Mondo S.J."/>
            <person name="Dannebaum R.O."/>
            <person name="Kuo R.C."/>
            <person name="Labutti K."/>
            <person name="Haridas S."/>
            <person name="Kuo A."/>
            <person name="Salamov A."/>
            <person name="Ahrendt S.R."/>
            <person name="Lipzen A."/>
            <person name="Sullivan W."/>
            <person name="Andreopoulos W.B."/>
            <person name="Clum A."/>
            <person name="Lindquist E."/>
            <person name="Daum C."/>
            <person name="Ramamoorthy G.K."/>
            <person name="Gryganskyi A."/>
            <person name="Culley D."/>
            <person name="Magnuson J.K."/>
            <person name="James T.Y."/>
            <person name="O'Malley M.A."/>
            <person name="Stajich J.E."/>
            <person name="Spatafora J.W."/>
            <person name="Visel A."/>
            <person name="Grigoriev I.V."/>
        </authorList>
    </citation>
    <scope>NUCLEOTIDE SEQUENCE [LARGE SCALE GENOMIC DNA]</scope>
    <source>
        <strain evidence="13 14">NRRL 3116</strain>
    </source>
</reference>
<feature type="transmembrane region" description="Helical" evidence="12">
    <location>
        <begin position="239"/>
        <end position="258"/>
    </location>
</feature>
<keyword evidence="14" id="KW-1185">Reference proteome</keyword>
<feature type="transmembrane region" description="Helical" evidence="12">
    <location>
        <begin position="199"/>
        <end position="219"/>
    </location>
</feature>
<feature type="repeat" description="Solcar" evidence="9">
    <location>
        <begin position="140"/>
        <end position="227"/>
    </location>
</feature>
<dbReference type="GO" id="GO:1990575">
    <property type="term" value="P:mitochondrial L-ornithine transmembrane transport"/>
    <property type="evidence" value="ECO:0007669"/>
    <property type="project" value="TreeGrafter"/>
</dbReference>
<dbReference type="Proteomes" id="UP000193648">
    <property type="component" value="Unassembled WGS sequence"/>
</dbReference>